<dbReference type="OrthoDB" id="823504at2759"/>
<name>A0A482XM73_LAOST</name>
<dbReference type="InterPro" id="IPR003599">
    <property type="entry name" value="Ig_sub"/>
</dbReference>
<keyword evidence="4" id="KW-1185">Reference proteome</keyword>
<dbReference type="SMART" id="SM00409">
    <property type="entry name" value="IG"/>
    <property type="match status" value="1"/>
</dbReference>
<accession>A0A482XM73</accession>
<dbReference type="AlphaFoldDB" id="A0A482XM73"/>
<evidence type="ECO:0000256" key="1">
    <source>
        <dbReference type="ARBA" id="ARBA00023319"/>
    </source>
</evidence>
<dbReference type="InterPro" id="IPR007110">
    <property type="entry name" value="Ig-like_dom"/>
</dbReference>
<dbReference type="FunFam" id="2.60.40.10:FF:000248">
    <property type="entry name" value="peroxidasin homolog"/>
    <property type="match status" value="1"/>
</dbReference>
<dbReference type="InterPro" id="IPR013783">
    <property type="entry name" value="Ig-like_fold"/>
</dbReference>
<organism evidence="3 4">
    <name type="scientific">Laodelphax striatellus</name>
    <name type="common">Small brown planthopper</name>
    <name type="synonym">Delphax striatella</name>
    <dbReference type="NCBI Taxonomy" id="195883"/>
    <lineage>
        <taxon>Eukaryota</taxon>
        <taxon>Metazoa</taxon>
        <taxon>Ecdysozoa</taxon>
        <taxon>Arthropoda</taxon>
        <taxon>Hexapoda</taxon>
        <taxon>Insecta</taxon>
        <taxon>Pterygota</taxon>
        <taxon>Neoptera</taxon>
        <taxon>Paraneoptera</taxon>
        <taxon>Hemiptera</taxon>
        <taxon>Auchenorrhyncha</taxon>
        <taxon>Fulgoroidea</taxon>
        <taxon>Delphacidae</taxon>
        <taxon>Criomorphinae</taxon>
        <taxon>Laodelphax</taxon>
    </lineage>
</organism>
<evidence type="ECO:0000313" key="3">
    <source>
        <dbReference type="EMBL" id="RZF46943.1"/>
    </source>
</evidence>
<dbReference type="SMART" id="SM00408">
    <property type="entry name" value="IGc2"/>
    <property type="match status" value="1"/>
</dbReference>
<dbReference type="SUPFAM" id="SSF48726">
    <property type="entry name" value="Immunoglobulin"/>
    <property type="match status" value="3"/>
</dbReference>
<protein>
    <recommendedName>
        <fullName evidence="2">Ig-like domain-containing protein</fullName>
    </recommendedName>
</protein>
<dbReference type="SMR" id="A0A482XM73"/>
<gene>
    <name evidence="3" type="ORF">LSTR_LSTR015615</name>
</gene>
<keyword evidence="1" id="KW-0393">Immunoglobulin domain</keyword>
<dbReference type="Proteomes" id="UP000291343">
    <property type="component" value="Unassembled WGS sequence"/>
</dbReference>
<dbReference type="PROSITE" id="PS50835">
    <property type="entry name" value="IG_LIKE"/>
    <property type="match status" value="2"/>
</dbReference>
<dbReference type="Pfam" id="PF07679">
    <property type="entry name" value="I-set"/>
    <property type="match status" value="2"/>
</dbReference>
<sequence length="209" mass="22951">MSHSQHIDNELNLADPRYTVRDDGTLMISPMSDSDLGVYECMAKNPAGEVKSRTAKMIYNKRSVKPHFTLTPHDYDSEEGSTITLECAAEGQPKPEVAWTRDDLQLQESPRFKISPTGTLTINNLEREDTGTYKCTASNYIGIITAVAQVRVNVLPTFVTTPENLTTKSGSLARLRCVAEGSPAPVITWFKDGNTVTPGLRFSILEGGI</sequence>
<dbReference type="EMBL" id="QKKF02005285">
    <property type="protein sequence ID" value="RZF46943.1"/>
    <property type="molecule type" value="Genomic_DNA"/>
</dbReference>
<proteinExistence type="predicted"/>
<dbReference type="GO" id="GO:0048468">
    <property type="term" value="P:cell development"/>
    <property type="evidence" value="ECO:0007669"/>
    <property type="project" value="UniProtKB-ARBA"/>
</dbReference>
<dbReference type="Gene3D" id="2.60.40.10">
    <property type="entry name" value="Immunoglobulins"/>
    <property type="match status" value="3"/>
</dbReference>
<feature type="domain" description="Ig-like" evidence="2">
    <location>
        <begin position="156"/>
        <end position="209"/>
    </location>
</feature>
<dbReference type="PANTHER" id="PTHR10075:SF100">
    <property type="entry name" value="FASCICLIN-2"/>
    <property type="match status" value="1"/>
</dbReference>
<feature type="domain" description="Ig-like" evidence="2">
    <location>
        <begin position="66"/>
        <end position="153"/>
    </location>
</feature>
<dbReference type="InParanoid" id="A0A482XM73"/>
<comment type="caution">
    <text evidence="3">The sequence shown here is derived from an EMBL/GenBank/DDBJ whole genome shotgun (WGS) entry which is preliminary data.</text>
</comment>
<dbReference type="InterPro" id="IPR003598">
    <property type="entry name" value="Ig_sub2"/>
</dbReference>
<dbReference type="InterPro" id="IPR013098">
    <property type="entry name" value="Ig_I-set"/>
</dbReference>
<evidence type="ECO:0000313" key="4">
    <source>
        <dbReference type="Proteomes" id="UP000291343"/>
    </source>
</evidence>
<evidence type="ECO:0000259" key="2">
    <source>
        <dbReference type="PROSITE" id="PS50835"/>
    </source>
</evidence>
<dbReference type="PANTHER" id="PTHR10075">
    <property type="entry name" value="BASIGIN RELATED"/>
    <property type="match status" value="1"/>
</dbReference>
<dbReference type="InterPro" id="IPR036179">
    <property type="entry name" value="Ig-like_dom_sf"/>
</dbReference>
<dbReference type="STRING" id="195883.A0A482XM73"/>
<reference evidence="3 4" key="1">
    <citation type="journal article" date="2017" name="Gigascience">
        <title>Genome sequence of the small brown planthopper, Laodelphax striatellus.</title>
        <authorList>
            <person name="Zhu J."/>
            <person name="Jiang F."/>
            <person name="Wang X."/>
            <person name="Yang P."/>
            <person name="Bao Y."/>
            <person name="Zhao W."/>
            <person name="Wang W."/>
            <person name="Lu H."/>
            <person name="Wang Q."/>
            <person name="Cui N."/>
            <person name="Li J."/>
            <person name="Chen X."/>
            <person name="Luo L."/>
            <person name="Yu J."/>
            <person name="Kang L."/>
            <person name="Cui F."/>
        </authorList>
    </citation>
    <scope>NUCLEOTIDE SEQUENCE [LARGE SCALE GENOMIC DNA]</scope>
    <source>
        <strain evidence="3">Lst14</strain>
    </source>
</reference>